<proteinExistence type="predicted"/>
<dbReference type="STRING" id="46506.AA415_01424"/>
<feature type="signal peptide" evidence="1">
    <location>
        <begin position="1"/>
        <end position="17"/>
    </location>
</feature>
<protein>
    <recommendedName>
        <fullName evidence="4">Fimbrillin family protein</fullName>
    </recommendedName>
</protein>
<name>A0A120A2R5_BACSE</name>
<comment type="caution">
    <text evidence="2">The sequence shown here is derived from an EMBL/GenBank/DDBJ whole genome shotgun (WGS) entry which is preliminary data.</text>
</comment>
<dbReference type="EMBL" id="LRGC01000005">
    <property type="protein sequence ID" value="KWR55644.1"/>
    <property type="molecule type" value="Genomic_DNA"/>
</dbReference>
<evidence type="ECO:0000313" key="3">
    <source>
        <dbReference type="Proteomes" id="UP000056419"/>
    </source>
</evidence>
<keyword evidence="3" id="KW-1185">Reference proteome</keyword>
<gene>
    <name evidence="2" type="ORF">AA415_01424</name>
</gene>
<dbReference type="Proteomes" id="UP000056419">
    <property type="component" value="Unassembled WGS sequence"/>
</dbReference>
<evidence type="ECO:0000256" key="1">
    <source>
        <dbReference type="SAM" id="SignalP"/>
    </source>
</evidence>
<evidence type="ECO:0008006" key="4">
    <source>
        <dbReference type="Google" id="ProtNLM"/>
    </source>
</evidence>
<sequence precursor="true">MKLNKYFMLGLAGLAFAACSNEDEGNDILTKGTKQISVTISAGSYGQTKAGSGWTEDTDKAINPQNIKLYLLKADGNIVEVKDAQVGSDNVYHNVSPEVTKIAAVANFNEDTPLPVEGNWDNDILKATLNMNKYGAASTAPLASKVADLVPNGTDAADGNTMYTATVELATMLSRIELRGNLTCTNLGVSAYSKLTLTHIGLNGVHQQFTLGGEQAGDELYDKTNQGGYPVSVPACFYDETSGPEITTTAETALLAGYGYNVLGQPEEMLLKFDTEFKSPVAEGFIVYDPAYLKITGLKTAEGGKVTMEAGKIYQITDLEFTEEDLTDLDPGEPTICVTATVTVKDWEIVPVKPEYGK</sequence>
<accession>A0A120A2R5</accession>
<keyword evidence="1" id="KW-0732">Signal</keyword>
<organism evidence="2 3">
    <name type="scientific">Bacteroides stercoris</name>
    <dbReference type="NCBI Taxonomy" id="46506"/>
    <lineage>
        <taxon>Bacteria</taxon>
        <taxon>Pseudomonadati</taxon>
        <taxon>Bacteroidota</taxon>
        <taxon>Bacteroidia</taxon>
        <taxon>Bacteroidales</taxon>
        <taxon>Bacteroidaceae</taxon>
        <taxon>Bacteroides</taxon>
    </lineage>
</organism>
<evidence type="ECO:0000313" key="2">
    <source>
        <dbReference type="EMBL" id="KWR55644.1"/>
    </source>
</evidence>
<dbReference type="PATRIC" id="fig|46506.5.peg.1518"/>
<dbReference type="RefSeq" id="WP_082709285.1">
    <property type="nucleotide sequence ID" value="NZ_LRGC01000005.1"/>
</dbReference>
<dbReference type="PROSITE" id="PS51257">
    <property type="entry name" value="PROKAR_LIPOPROTEIN"/>
    <property type="match status" value="1"/>
</dbReference>
<dbReference type="AlphaFoldDB" id="A0A120A2R5"/>
<reference evidence="2 3" key="1">
    <citation type="journal article" date="2016" name="BMC Genomics">
        <title>Type VI secretion systems of human gut Bacteroidales segregate into three genetic architectures, two of which are contained on mobile genetic elements.</title>
        <authorList>
            <person name="Coyne M.J."/>
            <person name="Roelofs K.G."/>
            <person name="Comstock L.E."/>
        </authorList>
    </citation>
    <scope>NUCLEOTIDE SEQUENCE [LARGE SCALE GENOMIC DNA]</scope>
    <source>
        <strain evidence="2 3">CL09T03C01</strain>
    </source>
</reference>
<feature type="chain" id="PRO_5007163404" description="Fimbrillin family protein" evidence="1">
    <location>
        <begin position="18"/>
        <end position="358"/>
    </location>
</feature>